<feature type="binding site" evidence="10">
    <location>
        <position position="204"/>
    </location>
    <ligand>
        <name>[4Fe-4S] cluster</name>
        <dbReference type="ChEBI" id="CHEBI:49883"/>
    </ligand>
</feature>
<dbReference type="PANTHER" id="PTHR13273">
    <property type="entry name" value="ANAMORSIN"/>
    <property type="match status" value="1"/>
</dbReference>
<comment type="similarity">
    <text evidence="2 10">Belongs to the anamorsin family.</text>
</comment>
<dbReference type="GO" id="GO:0009055">
    <property type="term" value="F:electron transfer activity"/>
    <property type="evidence" value="ECO:0007669"/>
    <property type="project" value="UniProtKB-UniRule"/>
</dbReference>
<feature type="binding site" evidence="10">
    <location>
        <position position="201"/>
    </location>
    <ligand>
        <name>[4Fe-4S] cluster</name>
        <dbReference type="ChEBI" id="CHEBI:49883"/>
    </ligand>
</feature>
<comment type="caution">
    <text evidence="10">Lacks conserved residue(s) required for the propagation of feature annotation.</text>
</comment>
<proteinExistence type="inferred from homology"/>
<comment type="domain">
    <text evidence="10">The N-terminal domain has structural similarity with S-adenosyl-L-methionine-dependent methyltransferases, but does not bind S-adenosyl-L-methionine. It is required for correct assembly of the 2 Fe-S clusters.</text>
</comment>
<keyword evidence="3 10" id="KW-0004">4Fe-4S</keyword>
<keyword evidence="4 10" id="KW-0963">Cytoplasm</keyword>
<keyword evidence="5 10" id="KW-0001">2Fe-2S</keyword>
<dbReference type="InterPro" id="IPR046408">
    <property type="entry name" value="CIAPIN1"/>
</dbReference>
<feature type="region of interest" description="Fe-S binding site B" evidence="10">
    <location>
        <begin position="201"/>
        <end position="215"/>
    </location>
</feature>
<evidence type="ECO:0000256" key="6">
    <source>
        <dbReference type="ARBA" id="ARBA00022723"/>
    </source>
</evidence>
<protein>
    <recommendedName>
        <fullName evidence="10">Anamorsin homolog</fullName>
    </recommendedName>
    <alternativeName>
        <fullName evidence="10">Fe-S cluster assembly protein DRE2 homolog</fullName>
    </alternativeName>
</protein>
<feature type="short sequence motif" description="Cx2C motif 2" evidence="10">
    <location>
        <begin position="212"/>
        <end position="215"/>
    </location>
</feature>
<comment type="domain">
    <text evidence="10">The C-terminal domain binds 2 Fe-S clusters but is otherwise mostly in an intrinsically disordered conformation.</text>
</comment>
<evidence type="ECO:0000256" key="2">
    <source>
        <dbReference type="ARBA" id="ARBA00008169"/>
    </source>
</evidence>
<dbReference type="EMBL" id="GIBP01006101">
    <property type="protein sequence ID" value="NDV35070.1"/>
    <property type="molecule type" value="Transcribed_RNA"/>
</dbReference>
<dbReference type="GO" id="GO:0016226">
    <property type="term" value="P:iron-sulfur cluster assembly"/>
    <property type="evidence" value="ECO:0007669"/>
    <property type="project" value="UniProtKB-UniRule"/>
</dbReference>
<comment type="subunit">
    <text evidence="10">Monomer.</text>
</comment>
<feature type="short sequence motif" description="Cx2C motif 1" evidence="10">
    <location>
        <begin position="201"/>
        <end position="204"/>
    </location>
</feature>
<evidence type="ECO:0000256" key="7">
    <source>
        <dbReference type="ARBA" id="ARBA00023004"/>
    </source>
</evidence>
<dbReference type="InterPro" id="IPR029063">
    <property type="entry name" value="SAM-dependent_MTases_sf"/>
</dbReference>
<comment type="domain">
    <text evidence="10">The twin Cx2C motifs are involved in the recognition by the mitochondrial MIA40-ERV1 disulfide relay system. The formation of 2 disulfide bonds in the Cx2C motifs through dithiol/disulfide exchange reactions effectively traps the protein in the mitochondrial intermembrane space.</text>
</comment>
<feature type="binding site" evidence="10">
    <location>
        <position position="215"/>
    </location>
    <ligand>
        <name>[4Fe-4S] cluster</name>
        <dbReference type="ChEBI" id="CHEBI:49883"/>
    </ligand>
</feature>
<evidence type="ECO:0000256" key="1">
    <source>
        <dbReference type="ARBA" id="ARBA00001966"/>
    </source>
</evidence>
<feature type="binding site" evidence="10">
    <location>
        <position position="170"/>
    </location>
    <ligand>
        <name>[2Fe-2S] cluster</name>
        <dbReference type="ChEBI" id="CHEBI:190135"/>
    </ligand>
</feature>
<name>A0A6B2LDU9_9EUKA</name>
<dbReference type="Pfam" id="PF05093">
    <property type="entry name" value="CIAPIN1"/>
    <property type="match status" value="1"/>
</dbReference>
<sequence>MLVSTQFDGQALSGVSDSSVDCVISRASSHSDHNLNLFFEVYRVLRGDAQFRCYEPFENRTFQISEALKNNLTMAGFVAPTISMKDEFVEIVSKKPEWETGTAQGIKIKAKVIPKESKTTWDVQGEDDLVDEADLIAEGDKVKPDMAKIKTEFDCGAGSSGGKACKNCTCGRAELEAAGQQPQKKKLTLEMIENPGLESSCGSCGLGDAFRCAGCPYRGLPPFKPGEKIVLPDDFFVDDI</sequence>
<dbReference type="GO" id="GO:0046872">
    <property type="term" value="F:metal ion binding"/>
    <property type="evidence" value="ECO:0007669"/>
    <property type="project" value="UniProtKB-KW"/>
</dbReference>
<evidence type="ECO:0000313" key="12">
    <source>
        <dbReference type="EMBL" id="NDV35070.1"/>
    </source>
</evidence>
<comment type="function">
    <text evidence="10">Component of the cytosolic iron-sulfur (Fe-S) protein assembly (CIA) machinery. Required for the maturation of extramitochondrial Fe-S proteins. Part of an electron transfer chain functioning in an early step of cytosolic Fe-S biogenesis, facilitating the de novo assembly of a [4Fe-4S] cluster on the cytosolic Fe-S scaffold complex. Electrons are transferred from NADPH via a FAD- and FMN-containing diflavin oxidoreductase. Together with the diflavin oxidoreductase, also required for the assembly of the diferric tyrosyl radical cofactor of ribonucleotide reductase (RNR), probably by providing electrons for reduction during radical cofactor maturation in the catalytic small subunit.</text>
</comment>
<feature type="binding site" evidence="10">
    <location>
        <position position="168"/>
    </location>
    <ligand>
        <name>[2Fe-2S] cluster</name>
        <dbReference type="ChEBI" id="CHEBI:190135"/>
    </ligand>
</feature>
<keyword evidence="7 10" id="KW-0408">Iron</keyword>
<feature type="binding site" evidence="10">
    <location>
        <position position="165"/>
    </location>
    <ligand>
        <name>[2Fe-2S] cluster</name>
        <dbReference type="ChEBI" id="CHEBI:190135"/>
    </ligand>
</feature>
<feature type="binding site" evidence="10">
    <location>
        <position position="212"/>
    </location>
    <ligand>
        <name>[4Fe-4S] cluster</name>
        <dbReference type="ChEBI" id="CHEBI:49883"/>
    </ligand>
</feature>
<comment type="cofactor">
    <cofactor evidence="10">
        <name>[2Fe-2S] cluster</name>
        <dbReference type="ChEBI" id="CHEBI:190135"/>
    </cofactor>
</comment>
<evidence type="ECO:0000256" key="8">
    <source>
        <dbReference type="ARBA" id="ARBA00023014"/>
    </source>
</evidence>
<dbReference type="HAMAP" id="MF_03115">
    <property type="entry name" value="Anamorsin"/>
    <property type="match status" value="1"/>
</dbReference>
<comment type="cofactor">
    <cofactor evidence="1 10">
        <name>[4Fe-4S] cluster</name>
        <dbReference type="ChEBI" id="CHEBI:49883"/>
    </cofactor>
</comment>
<keyword evidence="6 10" id="KW-0479">Metal-binding</keyword>
<dbReference type="GO" id="GO:0005758">
    <property type="term" value="C:mitochondrial intermembrane space"/>
    <property type="evidence" value="ECO:0007669"/>
    <property type="project" value="UniProtKB-SubCell"/>
</dbReference>
<evidence type="ECO:0000256" key="3">
    <source>
        <dbReference type="ARBA" id="ARBA00022485"/>
    </source>
</evidence>
<dbReference type="GO" id="GO:0051537">
    <property type="term" value="F:2 iron, 2 sulfur cluster binding"/>
    <property type="evidence" value="ECO:0007669"/>
    <property type="project" value="UniProtKB-UniRule"/>
</dbReference>
<evidence type="ECO:0000256" key="4">
    <source>
        <dbReference type="ARBA" id="ARBA00022490"/>
    </source>
</evidence>
<dbReference type="GO" id="GO:0051539">
    <property type="term" value="F:4 iron, 4 sulfur cluster binding"/>
    <property type="evidence" value="ECO:0007669"/>
    <property type="project" value="UniProtKB-KW"/>
</dbReference>
<dbReference type="PANTHER" id="PTHR13273:SF14">
    <property type="entry name" value="ANAMORSIN"/>
    <property type="match status" value="1"/>
</dbReference>
<evidence type="ECO:0000256" key="5">
    <source>
        <dbReference type="ARBA" id="ARBA00022714"/>
    </source>
</evidence>
<keyword evidence="8 10" id="KW-0411">Iron-sulfur</keyword>
<dbReference type="Gene3D" id="3.40.50.150">
    <property type="entry name" value="Vaccinia Virus protein VP39"/>
    <property type="match status" value="1"/>
</dbReference>
<keyword evidence="9 10" id="KW-0496">Mitochondrion</keyword>
<accession>A0A6B2LDU9</accession>
<dbReference type="InterPro" id="IPR007785">
    <property type="entry name" value="Anamorsin"/>
</dbReference>
<organism evidence="12">
    <name type="scientific">Arcella intermedia</name>
    <dbReference type="NCBI Taxonomy" id="1963864"/>
    <lineage>
        <taxon>Eukaryota</taxon>
        <taxon>Amoebozoa</taxon>
        <taxon>Tubulinea</taxon>
        <taxon>Elardia</taxon>
        <taxon>Arcellinida</taxon>
        <taxon>Sphaerothecina</taxon>
        <taxon>Arcellidae</taxon>
        <taxon>Arcella</taxon>
    </lineage>
</organism>
<feature type="binding site" evidence="10">
    <location>
        <position position="155"/>
    </location>
    <ligand>
        <name>[2Fe-2S] cluster</name>
        <dbReference type="ChEBI" id="CHEBI:190135"/>
    </ligand>
</feature>
<evidence type="ECO:0000256" key="10">
    <source>
        <dbReference type="HAMAP-Rule" id="MF_03115"/>
    </source>
</evidence>
<comment type="subcellular location">
    <subcellularLocation>
        <location evidence="10">Cytoplasm</location>
    </subcellularLocation>
    <subcellularLocation>
        <location evidence="10">Mitochondrion intermembrane space</location>
    </subcellularLocation>
</comment>
<feature type="domain" description="Anamorsin C-terminal" evidence="11">
    <location>
        <begin position="159"/>
        <end position="230"/>
    </location>
</feature>
<dbReference type="AlphaFoldDB" id="A0A6B2LDU9"/>
<evidence type="ECO:0000256" key="9">
    <source>
        <dbReference type="ARBA" id="ARBA00023128"/>
    </source>
</evidence>
<reference evidence="12" key="1">
    <citation type="journal article" date="2020" name="J. Eukaryot. Microbiol.">
        <title>De novo Sequencing, Assembly and Annotation of the Transcriptome for the Free-Living Testate Amoeba Arcella intermedia.</title>
        <authorList>
            <person name="Ribeiro G.M."/>
            <person name="Porfirio-Sousa A.L."/>
            <person name="Maurer-Alcala X.X."/>
            <person name="Katz L.A."/>
            <person name="Lahr D.J.G."/>
        </authorList>
    </citation>
    <scope>NUCLEOTIDE SEQUENCE</scope>
</reference>
<evidence type="ECO:0000259" key="11">
    <source>
        <dbReference type="Pfam" id="PF05093"/>
    </source>
</evidence>